<dbReference type="EMBL" id="CAJVPY010034997">
    <property type="protein sequence ID" value="CAG8800582.1"/>
    <property type="molecule type" value="Genomic_DNA"/>
</dbReference>
<gene>
    <name evidence="1" type="ORF">DERYTH_LOCUS23288</name>
</gene>
<name>A0A9N9P8K1_9GLOM</name>
<organism evidence="1 2">
    <name type="scientific">Dentiscutata erythropus</name>
    <dbReference type="NCBI Taxonomy" id="1348616"/>
    <lineage>
        <taxon>Eukaryota</taxon>
        <taxon>Fungi</taxon>
        <taxon>Fungi incertae sedis</taxon>
        <taxon>Mucoromycota</taxon>
        <taxon>Glomeromycotina</taxon>
        <taxon>Glomeromycetes</taxon>
        <taxon>Diversisporales</taxon>
        <taxon>Gigasporaceae</taxon>
        <taxon>Dentiscutata</taxon>
    </lineage>
</organism>
<accession>A0A9N9P8K1</accession>
<reference evidence="1" key="1">
    <citation type="submission" date="2021-06" db="EMBL/GenBank/DDBJ databases">
        <authorList>
            <person name="Kallberg Y."/>
            <person name="Tangrot J."/>
            <person name="Rosling A."/>
        </authorList>
    </citation>
    <scope>NUCLEOTIDE SEQUENCE</scope>
    <source>
        <strain evidence="1">MA453B</strain>
    </source>
</reference>
<dbReference type="OrthoDB" id="2427769at2759"/>
<dbReference type="AlphaFoldDB" id="A0A9N9P8K1"/>
<protein>
    <submittedName>
        <fullName evidence="1">1867_t:CDS:1</fullName>
    </submittedName>
</protein>
<evidence type="ECO:0000313" key="1">
    <source>
        <dbReference type="EMBL" id="CAG8800582.1"/>
    </source>
</evidence>
<sequence length="121" mass="13775">PIASASTSQASNALNIFQANNKTKGYNNFEPIQEINDDEDTLLYSIDEVENFITMQFQDTELSEGITKFIFEIELDSKLLDIITINQDFETDSLDLEAIKNSFVQLVKIFILLLESGFGYY</sequence>
<evidence type="ECO:0000313" key="2">
    <source>
        <dbReference type="Proteomes" id="UP000789405"/>
    </source>
</evidence>
<comment type="caution">
    <text evidence="1">The sequence shown here is derived from an EMBL/GenBank/DDBJ whole genome shotgun (WGS) entry which is preliminary data.</text>
</comment>
<proteinExistence type="predicted"/>
<keyword evidence="2" id="KW-1185">Reference proteome</keyword>
<dbReference type="Proteomes" id="UP000789405">
    <property type="component" value="Unassembled WGS sequence"/>
</dbReference>
<feature type="non-terminal residue" evidence="1">
    <location>
        <position position="121"/>
    </location>
</feature>